<feature type="compositionally biased region" description="Polar residues" evidence="1">
    <location>
        <begin position="34"/>
        <end position="61"/>
    </location>
</feature>
<dbReference type="EMBL" id="CP055902">
    <property type="protein sequence ID" value="QKX62116.1"/>
    <property type="molecule type" value="Genomic_DNA"/>
</dbReference>
<reference evidence="3" key="1">
    <citation type="submission" date="2020-06" db="EMBL/GenBank/DDBJ databases">
        <title>A chromosome-scale genome assembly of Talaromyces rugulosus W13939.</title>
        <authorList>
            <person name="Wang B."/>
            <person name="Guo L."/>
            <person name="Ye K."/>
            <person name="Wang L."/>
        </authorList>
    </citation>
    <scope>NUCLEOTIDE SEQUENCE [LARGE SCALE GENOMIC DNA]</scope>
    <source>
        <strain evidence="3">W13939</strain>
    </source>
</reference>
<dbReference type="Proteomes" id="UP000509510">
    <property type="component" value="Chromosome V"/>
</dbReference>
<accession>A0A7H8R7D4</accession>
<dbReference type="RefSeq" id="XP_035348290.1">
    <property type="nucleotide sequence ID" value="XM_035492397.1"/>
</dbReference>
<organism evidence="2 3">
    <name type="scientific">Talaromyces rugulosus</name>
    <name type="common">Penicillium rugulosum</name>
    <dbReference type="NCBI Taxonomy" id="121627"/>
    <lineage>
        <taxon>Eukaryota</taxon>
        <taxon>Fungi</taxon>
        <taxon>Dikarya</taxon>
        <taxon>Ascomycota</taxon>
        <taxon>Pezizomycotina</taxon>
        <taxon>Eurotiomycetes</taxon>
        <taxon>Eurotiomycetidae</taxon>
        <taxon>Eurotiales</taxon>
        <taxon>Trichocomaceae</taxon>
        <taxon>Talaromyces</taxon>
        <taxon>Talaromyces sect. Islandici</taxon>
    </lineage>
</organism>
<dbReference type="AlphaFoldDB" id="A0A7H8R7D4"/>
<protein>
    <submittedName>
        <fullName evidence="2">Uncharacterized protein</fullName>
    </submittedName>
</protein>
<proteinExistence type="predicted"/>
<gene>
    <name evidence="2" type="ORF">TRUGW13939_09272</name>
</gene>
<feature type="compositionally biased region" description="Low complexity" evidence="1">
    <location>
        <begin position="79"/>
        <end position="89"/>
    </location>
</feature>
<sequence length="497" mass="55750">MATENSSLPTTALGDSWVIPGLGETNSQERRNNSLHIDNSSQEVISLSQEPPLTPLSSFSESEFLADYEDPAPVTSQPDISDSTASIASSGPELVMPSIMFESKSTNNGSWVIPKKRSKQRLYESRKAPKMPKHRSPSPDEQPSAAVGEAAPVPRPASGVKQQLSQVKRHLDQKLNQNSVFRILLNSFFLFMTLHLLVVPELLYQVPSLCQVSAASKLYSKQCSRFNETSSTIPGIPTKFQSALRTQNQLHDYLNHTIQAITPLEKPLKESEVVLRQLYTSVRTEYSGARNEIDLEFQGIWVVSRSISRDFMTLKVDVEGFINNIQSQKTLSDHQRLARDTANPKTHFLWRLFFSSRDIPEAEKQEENGLALTNQFIRLNQDLDTTIARLSQKAESFLLHLAKVDDHLESMKAVLVREQQRLIQDSQDFNQLDGVWDTLRGIWPGSSDSAGGKPTLDDNKNLSELERISSYHGLIADIIGKLDKELKALQKIRSIQA</sequence>
<dbReference type="KEGG" id="trg:TRUGW13939_09272"/>
<feature type="compositionally biased region" description="Polar residues" evidence="1">
    <location>
        <begin position="1"/>
        <end position="10"/>
    </location>
</feature>
<evidence type="ECO:0000313" key="3">
    <source>
        <dbReference type="Proteomes" id="UP000509510"/>
    </source>
</evidence>
<evidence type="ECO:0000256" key="1">
    <source>
        <dbReference type="SAM" id="MobiDB-lite"/>
    </source>
</evidence>
<feature type="region of interest" description="Disordered" evidence="1">
    <location>
        <begin position="1"/>
        <end position="89"/>
    </location>
</feature>
<feature type="region of interest" description="Disordered" evidence="1">
    <location>
        <begin position="110"/>
        <end position="165"/>
    </location>
</feature>
<evidence type="ECO:0000313" key="2">
    <source>
        <dbReference type="EMBL" id="QKX62116.1"/>
    </source>
</evidence>
<dbReference type="OrthoDB" id="4179406at2759"/>
<keyword evidence="3" id="KW-1185">Reference proteome</keyword>
<dbReference type="GeneID" id="55996756"/>
<name>A0A7H8R7D4_TALRU</name>